<feature type="domain" description="BREX system Lon protease-like BrxL N-terminal" evidence="1">
    <location>
        <begin position="10"/>
        <end position="132"/>
    </location>
</feature>
<organism evidence="2 3">
    <name type="scientific">Meiothermus taiwanensis WR-220</name>
    <dbReference type="NCBI Taxonomy" id="1339250"/>
    <lineage>
        <taxon>Bacteria</taxon>
        <taxon>Thermotogati</taxon>
        <taxon>Deinococcota</taxon>
        <taxon>Deinococci</taxon>
        <taxon>Thermales</taxon>
        <taxon>Thermaceae</taxon>
        <taxon>Meiothermus</taxon>
    </lineage>
</organism>
<dbReference type="InterPro" id="IPR027417">
    <property type="entry name" value="P-loop_NTPase"/>
</dbReference>
<dbReference type="GO" id="GO:0008233">
    <property type="term" value="F:peptidase activity"/>
    <property type="evidence" value="ECO:0007669"/>
    <property type="project" value="UniProtKB-KW"/>
</dbReference>
<dbReference type="SUPFAM" id="SSF52540">
    <property type="entry name" value="P-loop containing nucleoside triphosphate hydrolases"/>
    <property type="match status" value="1"/>
</dbReference>
<dbReference type="Pfam" id="PF20442">
    <property type="entry name" value="BrxL_N"/>
    <property type="match status" value="1"/>
</dbReference>
<dbReference type="NCBIfam" id="TIGR02688">
    <property type="entry name" value="BREX system Lon protease-like protein BrxL"/>
    <property type="match status" value="1"/>
</dbReference>
<keyword evidence="2" id="KW-0378">Hydrolase</keyword>
<keyword evidence="3" id="KW-1185">Reference proteome</keyword>
<protein>
    <submittedName>
        <fullName evidence="2">ATP-dependent Lon-type protease</fullName>
    </submittedName>
</protein>
<evidence type="ECO:0000259" key="1">
    <source>
        <dbReference type="Pfam" id="PF20442"/>
    </source>
</evidence>
<name>A0ABM6WLL0_9DEIN</name>
<reference evidence="2 3" key="1">
    <citation type="submission" date="2017-05" db="EMBL/GenBank/DDBJ databases">
        <title>Complete genome sequence of Meiothermus taiwanensis WR-220.</title>
        <authorList>
            <person name="Wu W.-L."/>
            <person name="Lo W.-S."/>
            <person name="Kuo C.-H."/>
            <person name="Wu S.-H."/>
        </authorList>
    </citation>
    <scope>NUCLEOTIDE SEQUENCE [LARGE SCALE GENOMIC DNA]</scope>
    <source>
        <strain evidence="2 3">WR-220</strain>
        <plasmid evidence="2 3">pMtWR-220</plasmid>
    </source>
</reference>
<keyword evidence="2" id="KW-0614">Plasmid</keyword>
<gene>
    <name evidence="2" type="ORF">Mtai_v1c28110</name>
</gene>
<proteinExistence type="predicted"/>
<geneLocation type="plasmid" evidence="2 3">
    <name>pMtWR-220</name>
</geneLocation>
<evidence type="ECO:0000313" key="3">
    <source>
        <dbReference type="Proteomes" id="UP000263013"/>
    </source>
</evidence>
<dbReference type="Pfam" id="PF13337">
    <property type="entry name" value="BrxL_ATPase"/>
    <property type="match status" value="1"/>
</dbReference>
<dbReference type="EMBL" id="CP021131">
    <property type="protein sequence ID" value="AWR88035.1"/>
    <property type="molecule type" value="Genomic_DNA"/>
</dbReference>
<sequence length="543" mass="61437">MVVLEKAERAFPGHILDKSLIQEEVFYRIPRYVVEYLLARMGGQREAVEKVRKLLEERYLGPGHEQWIKDQLLRTGRFVLIDRLEVQVDLQTGSYRGRIPSLGEHLLEVRPRLAEEHPGVLYGMWGTLELLYDPATRKVRLGQFVPFEAHLKDLEPFQRGRQAFSEEEWTDFLLGSVGINPEGLSERLKLLYLARLAPLVEPNLHYLELGPRQTGKTYLLRNTSAEAFVVSGGKVSPAVLFYNQLTRRPGLVPTYEVVIFDEIAHTAWEDPSVISILKDYMESGQFSRGGRTLATEASLVFLGNADDPTPPVTRALPNGLRGDTAFLDRIHGILPGHEFPKITPERLYQGPALVVDYLAAALRRLRPLAFSAEVSLPSSYTQRDIRAVRKWLSALLKLLYPHRVWPEERVKGLLEFALELRERVYEELHRLNPDEFPPRKPQAPPPRLDWAELQALLPAEYTGLFQALQEAGLPPPEEGPEDLMAEGRVIGQSLARWGQKRLVPPGLGAHGLEVHPETPVEKIQNYYQISLEVTPIVGLGNGS</sequence>
<accession>A0ABM6WLL0</accession>
<keyword evidence="2" id="KW-0645">Protease</keyword>
<dbReference type="InterPro" id="IPR014061">
    <property type="entry name" value="BrxL-like"/>
</dbReference>
<dbReference type="Proteomes" id="UP000263013">
    <property type="component" value="Plasmid pMtWR-220"/>
</dbReference>
<dbReference type="GO" id="GO:0006508">
    <property type="term" value="P:proteolysis"/>
    <property type="evidence" value="ECO:0007669"/>
    <property type="project" value="UniProtKB-KW"/>
</dbReference>
<evidence type="ECO:0000313" key="2">
    <source>
        <dbReference type="EMBL" id="AWR88035.1"/>
    </source>
</evidence>
<dbReference type="InterPro" id="IPR046838">
    <property type="entry name" value="BrxL_N"/>
</dbReference>